<organism evidence="2 3">
    <name type="scientific">Hydrogenimonas thermophila</name>
    <dbReference type="NCBI Taxonomy" id="223786"/>
    <lineage>
        <taxon>Bacteria</taxon>
        <taxon>Pseudomonadati</taxon>
        <taxon>Campylobacterota</taxon>
        <taxon>Epsilonproteobacteria</taxon>
        <taxon>Campylobacterales</taxon>
        <taxon>Hydrogenimonadaceae</taxon>
        <taxon>Hydrogenimonas</taxon>
    </lineage>
</organism>
<keyword evidence="3" id="KW-1185">Reference proteome</keyword>
<evidence type="ECO:0000313" key="2">
    <source>
        <dbReference type="EMBL" id="SFP02384.1"/>
    </source>
</evidence>
<dbReference type="AlphaFoldDB" id="A0A1I5LYC4"/>
<accession>A0A1I5LYC4</accession>
<evidence type="ECO:0000256" key="1">
    <source>
        <dbReference type="SAM" id="SignalP"/>
    </source>
</evidence>
<protein>
    <recommendedName>
        <fullName evidence="4">Outer membrane protein beta-barrel domain-containing protein</fullName>
    </recommendedName>
</protein>
<proteinExistence type="predicted"/>
<evidence type="ECO:0008006" key="4">
    <source>
        <dbReference type="Google" id="ProtNLM"/>
    </source>
</evidence>
<dbReference type="EMBL" id="FOXB01000004">
    <property type="protein sequence ID" value="SFP02384.1"/>
    <property type="molecule type" value="Genomic_DNA"/>
</dbReference>
<dbReference type="STRING" id="223786.SAMN05216234_10483"/>
<feature type="chain" id="PRO_5011630552" description="Outer membrane protein beta-barrel domain-containing protein" evidence="1">
    <location>
        <begin position="22"/>
        <end position="213"/>
    </location>
</feature>
<keyword evidence="1" id="KW-0732">Signal</keyword>
<sequence>MKKLTVSLIAAIAISAASAMASDTTSSDAMTDEQIPTLIAAGVNSNSSDVYDMSLITEISFVDANINLAFEYSKDLLSFQANKLVASYVFNDSTTSSIGVNAGFFKFYDFDNKEEVAEDWETTQIKTVPKWKSSPVGGITGSVVYNINEKVSFFSKASIDLAADDFDTFFDAQIAVAHKDGLVGGINYRKTDLFKSENSRDMTTFFVGYAFNW</sequence>
<dbReference type="Proteomes" id="UP000199227">
    <property type="component" value="Unassembled WGS sequence"/>
</dbReference>
<name>A0A1I5LYC4_9BACT</name>
<gene>
    <name evidence="2" type="ORF">SAMN05216234_10483</name>
</gene>
<reference evidence="2 3" key="1">
    <citation type="submission" date="2016-10" db="EMBL/GenBank/DDBJ databases">
        <authorList>
            <person name="de Groot N.N."/>
        </authorList>
    </citation>
    <scope>NUCLEOTIDE SEQUENCE [LARGE SCALE GENOMIC DNA]</scope>
    <source>
        <strain evidence="2 3">EP1-55-1</strain>
    </source>
</reference>
<evidence type="ECO:0000313" key="3">
    <source>
        <dbReference type="Proteomes" id="UP000199227"/>
    </source>
</evidence>
<feature type="signal peptide" evidence="1">
    <location>
        <begin position="1"/>
        <end position="21"/>
    </location>
</feature>
<dbReference type="RefSeq" id="WP_092910847.1">
    <property type="nucleotide sequence ID" value="NZ_FOXB01000004.1"/>
</dbReference>